<dbReference type="AlphaFoldDB" id="A0A291HLZ1"/>
<evidence type="ECO:0000313" key="1">
    <source>
        <dbReference type="EMBL" id="ATG73153.1"/>
    </source>
</evidence>
<accession>A0A291HLZ1</accession>
<organism evidence="1 2">
    <name type="scientific">Zobellella denitrificans</name>
    <dbReference type="NCBI Taxonomy" id="347534"/>
    <lineage>
        <taxon>Bacteria</taxon>
        <taxon>Pseudomonadati</taxon>
        <taxon>Pseudomonadota</taxon>
        <taxon>Gammaproteobacteria</taxon>
        <taxon>Aeromonadales</taxon>
        <taxon>Aeromonadaceae</taxon>
        <taxon>Zobellella</taxon>
    </lineage>
</organism>
<dbReference type="Pfam" id="PF08888">
    <property type="entry name" value="HopJ"/>
    <property type="match status" value="1"/>
</dbReference>
<dbReference type="Proteomes" id="UP000217763">
    <property type="component" value="Chromosome"/>
</dbReference>
<sequence length="115" mass="12789">MNINELQQKLEQAPETIEFAEVIALVDSLYDFTPTAFTNGDQENPAGQNNGSCKLFAFARLQGFSEEETLACFGAFYRDDVLGNPEGRDHQNIRNFIKTGWLGIEFSAQPLAPKA</sequence>
<dbReference type="InterPro" id="IPR038604">
    <property type="entry name" value="HopJ_sf"/>
</dbReference>
<dbReference type="InterPro" id="IPR014984">
    <property type="entry name" value="HopJ"/>
</dbReference>
<proteinExistence type="predicted"/>
<name>A0A291HLZ1_9GAMM</name>
<protein>
    <submittedName>
        <fullName evidence="1">Type III effector</fullName>
    </submittedName>
</protein>
<dbReference type="KEGG" id="zdf:AN401_04195"/>
<dbReference type="Gene3D" id="3.20.160.10">
    <property type="entry name" value="vpa0580 domain like"/>
    <property type="match status" value="1"/>
</dbReference>
<evidence type="ECO:0000313" key="2">
    <source>
        <dbReference type="Proteomes" id="UP000217763"/>
    </source>
</evidence>
<dbReference type="RefSeq" id="WP_096778626.1">
    <property type="nucleotide sequence ID" value="NZ_CP012621.1"/>
</dbReference>
<keyword evidence="2" id="KW-1185">Reference proteome</keyword>
<reference evidence="2" key="1">
    <citation type="submission" date="2015-09" db="EMBL/GenBank/DDBJ databases">
        <authorList>
            <person name="Shao Z."/>
            <person name="Wang L."/>
        </authorList>
    </citation>
    <scope>NUCLEOTIDE SEQUENCE [LARGE SCALE GENOMIC DNA]</scope>
    <source>
        <strain evidence="2">F13-1</strain>
    </source>
</reference>
<gene>
    <name evidence="1" type="ORF">AN401_04195</name>
</gene>
<dbReference type="EMBL" id="CP012621">
    <property type="protein sequence ID" value="ATG73153.1"/>
    <property type="molecule type" value="Genomic_DNA"/>
</dbReference>